<dbReference type="PANTHER" id="PTHR43745">
    <property type="entry name" value="NITROREDUCTASE MJ1384-RELATED"/>
    <property type="match status" value="1"/>
</dbReference>
<dbReference type="RefSeq" id="WP_209618010.1">
    <property type="nucleotide sequence ID" value="NZ_JAGJRS010000014.1"/>
</dbReference>
<protein>
    <submittedName>
        <fullName evidence="2">SagB/ThcOx family dehydrogenase</fullName>
    </submittedName>
</protein>
<comment type="caution">
    <text evidence="2">The sequence shown here is derived from an EMBL/GenBank/DDBJ whole genome shotgun (WGS) entry which is preliminary data.</text>
</comment>
<sequence>MDIERTRRVPLPAPATSGGMPLLSALARRHSTRVYTERALSPQLLSGLLWAAGGINRPATGGRTAPSARNWHEIDIDVAAADGAWRYEPEDHCLHAVLASDVRASTGLQEFVGTAALDLVYVADLSRMEVSDPLERRFYCGADAGAIAQNVYLFCAAEGLATTNQRGVS</sequence>
<dbReference type="PANTHER" id="PTHR43745:SF2">
    <property type="entry name" value="NITROREDUCTASE MJ1384-RELATED"/>
    <property type="match status" value="1"/>
</dbReference>
<dbReference type="InterPro" id="IPR000415">
    <property type="entry name" value="Nitroreductase-like"/>
</dbReference>
<proteinExistence type="predicted"/>
<accession>A0ABS4DLU3</accession>
<evidence type="ECO:0000313" key="3">
    <source>
        <dbReference type="Proteomes" id="UP000823790"/>
    </source>
</evidence>
<keyword evidence="3" id="KW-1185">Reference proteome</keyword>
<dbReference type="EMBL" id="JAGJRS010000014">
    <property type="protein sequence ID" value="MBP1474025.1"/>
    <property type="molecule type" value="Genomic_DNA"/>
</dbReference>
<feature type="domain" description="Nitroreductase" evidence="1">
    <location>
        <begin position="27"/>
        <end position="163"/>
    </location>
</feature>
<dbReference type="CDD" id="cd02142">
    <property type="entry name" value="McbC_SagB-like_oxidoreductase"/>
    <property type="match status" value="1"/>
</dbReference>
<dbReference type="Pfam" id="PF00881">
    <property type="entry name" value="Nitroreductase"/>
    <property type="match status" value="1"/>
</dbReference>
<dbReference type="InterPro" id="IPR052544">
    <property type="entry name" value="Bacteriocin_Proc_Enz"/>
</dbReference>
<dbReference type="Proteomes" id="UP000823790">
    <property type="component" value="Unassembled WGS sequence"/>
</dbReference>
<name>A0ABS4DLU3_9GAMM</name>
<evidence type="ECO:0000259" key="1">
    <source>
        <dbReference type="Pfam" id="PF00881"/>
    </source>
</evidence>
<dbReference type="Gene3D" id="3.40.109.10">
    <property type="entry name" value="NADH Oxidase"/>
    <property type="match status" value="1"/>
</dbReference>
<reference evidence="2 3" key="1">
    <citation type="submission" date="2021-04" db="EMBL/GenBank/DDBJ databases">
        <authorList>
            <person name="Huq M.A."/>
        </authorList>
    </citation>
    <scope>NUCLEOTIDE SEQUENCE [LARGE SCALE GENOMIC DNA]</scope>
    <source>
        <strain evidence="2 3">MAH-13</strain>
    </source>
</reference>
<gene>
    <name evidence="2" type="ORF">J7I44_06920</name>
</gene>
<dbReference type="InterPro" id="IPR029479">
    <property type="entry name" value="Nitroreductase"/>
</dbReference>
<evidence type="ECO:0000313" key="2">
    <source>
        <dbReference type="EMBL" id="MBP1474025.1"/>
    </source>
</evidence>
<organism evidence="2 3">
    <name type="scientific">Frateuria flava</name>
    <dbReference type="NCBI Taxonomy" id="2821489"/>
    <lineage>
        <taxon>Bacteria</taxon>
        <taxon>Pseudomonadati</taxon>
        <taxon>Pseudomonadota</taxon>
        <taxon>Gammaproteobacteria</taxon>
        <taxon>Lysobacterales</taxon>
        <taxon>Rhodanobacteraceae</taxon>
        <taxon>Frateuria</taxon>
    </lineage>
</organism>
<dbReference type="SUPFAM" id="SSF55469">
    <property type="entry name" value="FMN-dependent nitroreductase-like"/>
    <property type="match status" value="1"/>
</dbReference>